<keyword evidence="1" id="KW-0812">Transmembrane</keyword>
<name>A0A640MJW2_BACAN</name>
<feature type="transmembrane region" description="Helical" evidence="1">
    <location>
        <begin position="102"/>
        <end position="125"/>
    </location>
</feature>
<comment type="caution">
    <text evidence="2">The sequence shown here is derived from an EMBL/GenBank/DDBJ whole genome shotgun (WGS) entry which is preliminary data.</text>
</comment>
<organism evidence="2">
    <name type="scientific">Bacillus anthracis</name>
    <name type="common">anthrax bacterium</name>
    <dbReference type="NCBI Taxonomy" id="1392"/>
    <lineage>
        <taxon>Bacteria</taxon>
        <taxon>Bacillati</taxon>
        <taxon>Bacillota</taxon>
        <taxon>Bacilli</taxon>
        <taxon>Bacillales</taxon>
        <taxon>Bacillaceae</taxon>
        <taxon>Bacillus</taxon>
        <taxon>Bacillus cereus group</taxon>
    </lineage>
</organism>
<dbReference type="EMBL" id="BLEY01000111">
    <property type="protein sequence ID" value="GEU13709.1"/>
    <property type="molecule type" value="Genomic_DNA"/>
</dbReference>
<dbReference type="AlphaFoldDB" id="A0A640MJW2"/>
<reference evidence="2" key="1">
    <citation type="submission" date="2019-12" db="EMBL/GenBank/DDBJ databases">
        <title>Epidemiological and comparative genomic analysis of Bacillus anthracis isolated from northern Vietnam.</title>
        <authorList>
            <person name="Hoang T.T.H."/>
            <person name="Dang D.A."/>
            <person name="Pham M.H."/>
            <person name="Luong M.H."/>
            <person name="Tran N.D."/>
            <person name="Nguyen T.H."/>
            <person name="Nguyen T.T."/>
            <person name="Inoue S."/>
            <person name="Morikawa S."/>
            <person name="Okutani A."/>
        </authorList>
    </citation>
    <scope>NUCLEOTIDE SEQUENCE</scope>
    <source>
        <strain evidence="2">QuyetLC</strain>
    </source>
</reference>
<reference evidence="2" key="2">
    <citation type="submission" date="2019-12" db="EMBL/GenBank/DDBJ databases">
        <authorList>
            <person name="Hoang T.H.H."/>
            <person name="Okutani A."/>
        </authorList>
    </citation>
    <scope>NUCLEOTIDE SEQUENCE</scope>
    <source>
        <strain evidence="2">QuyetLC</strain>
    </source>
</reference>
<evidence type="ECO:0000313" key="2">
    <source>
        <dbReference type="EMBL" id="GEU13709.1"/>
    </source>
</evidence>
<gene>
    <name evidence="2" type="ORF">QuyetLC_57230</name>
</gene>
<sequence>MRTNKNPVKTIKDFLIAIKNNEFKADRQDSRGLPYAEVLPEDSTAAIVQAIDNKFVVGVEYEIIDTIYQILRLEDPMLTPSGEEYLRKQKFFYNHPTAEKTFIGFISSIVSAIVSAIVTLLVTHFF</sequence>
<keyword evidence="1" id="KW-1133">Transmembrane helix</keyword>
<accession>A0A640MJW2</accession>
<proteinExistence type="predicted"/>
<protein>
    <submittedName>
        <fullName evidence="2">Uncharacterized protein</fullName>
    </submittedName>
</protein>
<evidence type="ECO:0000256" key="1">
    <source>
        <dbReference type="SAM" id="Phobius"/>
    </source>
</evidence>
<keyword evidence="1" id="KW-0472">Membrane</keyword>